<evidence type="ECO:0000256" key="1">
    <source>
        <dbReference type="ARBA" id="ARBA00023015"/>
    </source>
</evidence>
<evidence type="ECO:0000256" key="2">
    <source>
        <dbReference type="ARBA" id="ARBA00023125"/>
    </source>
</evidence>
<evidence type="ECO:0000259" key="4">
    <source>
        <dbReference type="PROSITE" id="PS01124"/>
    </source>
</evidence>
<evidence type="ECO:0000313" key="6">
    <source>
        <dbReference type="Proteomes" id="UP000831787"/>
    </source>
</evidence>
<organism evidence="5 6">
    <name type="scientific">Halobacillus salinarum</name>
    <dbReference type="NCBI Taxonomy" id="2932257"/>
    <lineage>
        <taxon>Bacteria</taxon>
        <taxon>Bacillati</taxon>
        <taxon>Bacillota</taxon>
        <taxon>Bacilli</taxon>
        <taxon>Bacillales</taxon>
        <taxon>Bacillaceae</taxon>
        <taxon>Halobacillus</taxon>
    </lineage>
</organism>
<proteinExistence type="predicted"/>
<dbReference type="PRINTS" id="PR00032">
    <property type="entry name" value="HTHARAC"/>
</dbReference>
<dbReference type="PANTHER" id="PTHR43280:SF28">
    <property type="entry name" value="HTH-TYPE TRANSCRIPTIONAL ACTIVATOR RHAS"/>
    <property type="match status" value="1"/>
</dbReference>
<dbReference type="InterPro" id="IPR018060">
    <property type="entry name" value="HTH_AraC"/>
</dbReference>
<protein>
    <submittedName>
        <fullName evidence="5">AraC family transcriptional regulator</fullName>
    </submittedName>
</protein>
<dbReference type="SUPFAM" id="SSF46689">
    <property type="entry name" value="Homeodomain-like"/>
    <property type="match status" value="2"/>
</dbReference>
<evidence type="ECO:0000256" key="3">
    <source>
        <dbReference type="ARBA" id="ARBA00023163"/>
    </source>
</evidence>
<keyword evidence="3" id="KW-0804">Transcription</keyword>
<dbReference type="Pfam" id="PF12833">
    <property type="entry name" value="HTH_18"/>
    <property type="match status" value="1"/>
</dbReference>
<dbReference type="Proteomes" id="UP000831787">
    <property type="component" value="Chromosome"/>
</dbReference>
<feature type="domain" description="HTH araC/xylS-type" evidence="4">
    <location>
        <begin position="188"/>
        <end position="286"/>
    </location>
</feature>
<dbReference type="InterPro" id="IPR009057">
    <property type="entry name" value="Homeodomain-like_sf"/>
</dbReference>
<dbReference type="InterPro" id="IPR014710">
    <property type="entry name" value="RmlC-like_jellyroll"/>
</dbReference>
<dbReference type="Gene3D" id="2.60.120.10">
    <property type="entry name" value="Jelly Rolls"/>
    <property type="match status" value="1"/>
</dbReference>
<dbReference type="Pfam" id="PF02311">
    <property type="entry name" value="AraC_binding"/>
    <property type="match status" value="1"/>
</dbReference>
<evidence type="ECO:0000313" key="5">
    <source>
        <dbReference type="EMBL" id="UOQ45799.1"/>
    </source>
</evidence>
<dbReference type="SMART" id="SM00342">
    <property type="entry name" value="HTH_ARAC"/>
    <property type="match status" value="1"/>
</dbReference>
<keyword evidence="1" id="KW-0805">Transcription regulation</keyword>
<reference evidence="5 6" key="1">
    <citation type="submission" date="2022-04" db="EMBL/GenBank/DDBJ databases">
        <title>Halobacillus sp. isolated from saltern.</title>
        <authorList>
            <person name="Won M."/>
            <person name="Lee C.-M."/>
            <person name="Woen H.-Y."/>
            <person name="Kwon S.-W."/>
        </authorList>
    </citation>
    <scope>NUCLEOTIDE SEQUENCE [LARGE SCALE GENOMIC DNA]</scope>
    <source>
        <strain evidence="5 6">SSBR10-3</strain>
    </source>
</reference>
<keyword evidence="6" id="KW-1185">Reference proteome</keyword>
<dbReference type="Gene3D" id="1.10.10.60">
    <property type="entry name" value="Homeodomain-like"/>
    <property type="match status" value="2"/>
</dbReference>
<sequence>MSEKDFPFCINRKIHTKRNLPPVHDHDFIELVYVLEGEAEHIFEREGYGIEAGDVFIINPGEVHTYKIGHGHRFEIINCLFMPTLFDEAWLRGLGISESMDYFYVHPFLNTNDRFHHCLNLRGEDAVTVLSSFETIIEEYVEKRSDYMTLIRLKLVQLLLQLSRYYGEKATFPCKASRRKQERKIFIQRICGYIERHYNQKLSLGVLSELFNISSRHLNRIFKEETGKTVIEFVHHVRINKAKKLFTDTDKKVLTIAMEVGYDDPAFFTRLFTREVGCSPGKYRGLDHDKGMLV</sequence>
<dbReference type="SUPFAM" id="SSF51215">
    <property type="entry name" value="Regulatory protein AraC"/>
    <property type="match status" value="1"/>
</dbReference>
<gene>
    <name evidence="5" type="ORF">MUN89_07680</name>
</gene>
<dbReference type="PANTHER" id="PTHR43280">
    <property type="entry name" value="ARAC-FAMILY TRANSCRIPTIONAL REGULATOR"/>
    <property type="match status" value="1"/>
</dbReference>
<accession>A0ABY4ENM8</accession>
<dbReference type="PROSITE" id="PS01124">
    <property type="entry name" value="HTH_ARAC_FAMILY_2"/>
    <property type="match status" value="1"/>
</dbReference>
<dbReference type="EMBL" id="CP095073">
    <property type="protein sequence ID" value="UOQ45799.1"/>
    <property type="molecule type" value="Genomic_DNA"/>
</dbReference>
<dbReference type="RefSeq" id="WP_244712668.1">
    <property type="nucleotide sequence ID" value="NZ_CP095073.1"/>
</dbReference>
<name>A0ABY4ENM8_9BACI</name>
<dbReference type="InterPro" id="IPR020449">
    <property type="entry name" value="Tscrpt_reg_AraC-type_HTH"/>
</dbReference>
<dbReference type="InterPro" id="IPR003313">
    <property type="entry name" value="AraC-bd"/>
</dbReference>
<dbReference type="InterPro" id="IPR037923">
    <property type="entry name" value="HTH-like"/>
</dbReference>
<keyword evidence="2" id="KW-0238">DNA-binding</keyword>